<proteinExistence type="predicted"/>
<dbReference type="EMBL" id="JAJSOF020000001">
    <property type="protein sequence ID" value="KAJ4451521.1"/>
    <property type="molecule type" value="Genomic_DNA"/>
</dbReference>
<accession>A0ABQ8TZF8</accession>
<sequence>MQAISIAVHRRHNCGLGTGRRWVLVTQGDIRIEIQATPALAALRGKKPDMWAKPQLQWTVQIFKTMLMLGQLQYPEETYVMLQKLPSLYALNSSYSYKPSTAVSRGSVFAPEPRHMEPHSFSPLHFLPHHSFLTILVVLLGYQIAPAAALQPPTLSAGLRGYVKHGSWWPAAEPTPLPTGEGLTPQTVEETGEGLIPQTV</sequence>
<gene>
    <name evidence="2" type="ORF">ANN_02985</name>
</gene>
<reference evidence="2 3" key="1">
    <citation type="journal article" date="2022" name="Allergy">
        <title>Genome assembly and annotation of Periplaneta americana reveal a comprehensive cockroach allergen profile.</title>
        <authorList>
            <person name="Wang L."/>
            <person name="Xiong Q."/>
            <person name="Saelim N."/>
            <person name="Wang L."/>
            <person name="Nong W."/>
            <person name="Wan A.T."/>
            <person name="Shi M."/>
            <person name="Liu X."/>
            <person name="Cao Q."/>
            <person name="Hui J.H.L."/>
            <person name="Sookrung N."/>
            <person name="Leung T.F."/>
            <person name="Tungtrongchitr A."/>
            <person name="Tsui S.K.W."/>
        </authorList>
    </citation>
    <scope>NUCLEOTIDE SEQUENCE [LARGE SCALE GENOMIC DNA]</scope>
    <source>
        <strain evidence="2">PWHHKU_190912</strain>
    </source>
</reference>
<feature type="region of interest" description="Disordered" evidence="1">
    <location>
        <begin position="174"/>
        <end position="200"/>
    </location>
</feature>
<dbReference type="Proteomes" id="UP001148838">
    <property type="component" value="Unassembled WGS sequence"/>
</dbReference>
<comment type="caution">
    <text evidence="2">The sequence shown here is derived from an EMBL/GenBank/DDBJ whole genome shotgun (WGS) entry which is preliminary data.</text>
</comment>
<name>A0ABQ8TZF8_PERAM</name>
<organism evidence="2 3">
    <name type="scientific">Periplaneta americana</name>
    <name type="common">American cockroach</name>
    <name type="synonym">Blatta americana</name>
    <dbReference type="NCBI Taxonomy" id="6978"/>
    <lineage>
        <taxon>Eukaryota</taxon>
        <taxon>Metazoa</taxon>
        <taxon>Ecdysozoa</taxon>
        <taxon>Arthropoda</taxon>
        <taxon>Hexapoda</taxon>
        <taxon>Insecta</taxon>
        <taxon>Pterygota</taxon>
        <taxon>Neoptera</taxon>
        <taxon>Polyneoptera</taxon>
        <taxon>Dictyoptera</taxon>
        <taxon>Blattodea</taxon>
        <taxon>Blattoidea</taxon>
        <taxon>Blattidae</taxon>
        <taxon>Blattinae</taxon>
        <taxon>Periplaneta</taxon>
    </lineage>
</organism>
<keyword evidence="3" id="KW-1185">Reference proteome</keyword>
<protein>
    <submittedName>
        <fullName evidence="2">Uncharacterized protein</fullName>
    </submittedName>
</protein>
<feature type="compositionally biased region" description="Low complexity" evidence="1">
    <location>
        <begin position="178"/>
        <end position="187"/>
    </location>
</feature>
<evidence type="ECO:0000313" key="3">
    <source>
        <dbReference type="Proteomes" id="UP001148838"/>
    </source>
</evidence>
<evidence type="ECO:0000256" key="1">
    <source>
        <dbReference type="SAM" id="MobiDB-lite"/>
    </source>
</evidence>
<evidence type="ECO:0000313" key="2">
    <source>
        <dbReference type="EMBL" id="KAJ4451521.1"/>
    </source>
</evidence>